<dbReference type="SUPFAM" id="SSF81383">
    <property type="entry name" value="F-box domain"/>
    <property type="match status" value="1"/>
</dbReference>
<dbReference type="AlphaFoldDB" id="A0A226E0A0"/>
<accession>A0A226E0A0</accession>
<dbReference type="Gene3D" id="3.80.10.10">
    <property type="entry name" value="Ribonuclease Inhibitor"/>
    <property type="match status" value="1"/>
</dbReference>
<evidence type="ECO:0000259" key="2">
    <source>
        <dbReference type="Pfam" id="PF00646"/>
    </source>
</evidence>
<keyword evidence="4" id="KW-1185">Reference proteome</keyword>
<dbReference type="Proteomes" id="UP000198287">
    <property type="component" value="Unassembled WGS sequence"/>
</dbReference>
<proteinExistence type="predicted"/>
<dbReference type="InterPro" id="IPR001810">
    <property type="entry name" value="F-box_dom"/>
</dbReference>
<gene>
    <name evidence="3" type="ORF">Fcan01_14169</name>
</gene>
<reference evidence="3 4" key="1">
    <citation type="submission" date="2015-12" db="EMBL/GenBank/DDBJ databases">
        <title>The genome of Folsomia candida.</title>
        <authorList>
            <person name="Faddeeva A."/>
            <person name="Derks M.F."/>
            <person name="Anvar Y."/>
            <person name="Smit S."/>
            <person name="Van Straalen N."/>
            <person name="Roelofs D."/>
        </authorList>
    </citation>
    <scope>NUCLEOTIDE SEQUENCE [LARGE SCALE GENOMIC DNA]</scope>
    <source>
        <strain evidence="3 4">VU population</strain>
        <tissue evidence="3">Whole body</tissue>
    </source>
</reference>
<evidence type="ECO:0000313" key="4">
    <source>
        <dbReference type="Proteomes" id="UP000198287"/>
    </source>
</evidence>
<dbReference type="OrthoDB" id="10590677at2759"/>
<feature type="region of interest" description="Disordered" evidence="1">
    <location>
        <begin position="667"/>
        <end position="692"/>
    </location>
</feature>
<dbReference type="InterPro" id="IPR036047">
    <property type="entry name" value="F-box-like_dom_sf"/>
</dbReference>
<evidence type="ECO:0000256" key="1">
    <source>
        <dbReference type="SAM" id="MobiDB-lite"/>
    </source>
</evidence>
<feature type="compositionally biased region" description="Basic residues" evidence="1">
    <location>
        <begin position="667"/>
        <end position="676"/>
    </location>
</feature>
<protein>
    <recommendedName>
        <fullName evidence="2">F-box domain-containing protein</fullName>
    </recommendedName>
</protein>
<sequence>MLRSLSFAGSDRNSRPGTPIQRLWRYLSTTEISGYRSEQSLPFAQIVDDGHPLGLGNPKILRQILGHMDTKTLISLRRVSLRWNHVSCEILRRNMAPVCIRPSQIKKFLRFMKRCFCNPFGSYAIRIENLGELSNRNFFKRFSLDVIKLRVKIASDEIPEFFNRVLKGLTNLEELHLIRIPEGALYLRTAYVPPSVWVYGIFHFPKLKSIIFENDDPTIPFHRNYDAILSQVLNSAPNLVRVTFVSWDSHFSRVISRCGISNPKSFDGWSFSKCNPKLKEDLVELFYEDKMKFKALKFEIDKTGSPSSLDFDLVMDLILQTGDHLYHLALRSDDATQEFLCSFKLRRLITLSLQGWLGPVHLIGMGHQFPNLKSLKVNPSNFSGHDFSKNPRLELPTVETLTVMPLDGVELNPVDANLMENLVKIFPCVKNLHVQVDGIEPLHVVYTHWSRLTRLWVDVRGSGGEGGDEAFTGIPPEVVKILGYWESGNLTDATLLEGISQLKQLQVLWLLPSFSQLRNNSDSNSDEIPAHETPKPWCLRAIVDCLEKLTHLVTSSEIVYPPQDVDYLRAKKPELIRKVSQVAGELDFLLPVKMETLKFSVLLVLMGVSLLCHEATPLPPPWVQKLIESKSGFKFTTPSPIVVYSAAVIPQKQEGAYWKSAYSFKNKDKKKGRGKWGYKNPGGKWNSENVGA</sequence>
<dbReference type="Pfam" id="PF00646">
    <property type="entry name" value="F-box"/>
    <property type="match status" value="1"/>
</dbReference>
<dbReference type="InterPro" id="IPR032675">
    <property type="entry name" value="LRR_dom_sf"/>
</dbReference>
<dbReference type="SUPFAM" id="SSF52047">
    <property type="entry name" value="RNI-like"/>
    <property type="match status" value="1"/>
</dbReference>
<evidence type="ECO:0000313" key="3">
    <source>
        <dbReference type="EMBL" id="OXA51152.1"/>
    </source>
</evidence>
<dbReference type="EMBL" id="LNIX01000008">
    <property type="protein sequence ID" value="OXA51152.1"/>
    <property type="molecule type" value="Genomic_DNA"/>
</dbReference>
<name>A0A226E0A0_FOLCA</name>
<organism evidence="3 4">
    <name type="scientific">Folsomia candida</name>
    <name type="common">Springtail</name>
    <dbReference type="NCBI Taxonomy" id="158441"/>
    <lineage>
        <taxon>Eukaryota</taxon>
        <taxon>Metazoa</taxon>
        <taxon>Ecdysozoa</taxon>
        <taxon>Arthropoda</taxon>
        <taxon>Hexapoda</taxon>
        <taxon>Collembola</taxon>
        <taxon>Entomobryomorpha</taxon>
        <taxon>Isotomoidea</taxon>
        <taxon>Isotomidae</taxon>
        <taxon>Proisotominae</taxon>
        <taxon>Folsomia</taxon>
    </lineage>
</organism>
<comment type="caution">
    <text evidence="3">The sequence shown here is derived from an EMBL/GenBank/DDBJ whole genome shotgun (WGS) entry which is preliminary data.</text>
</comment>
<dbReference type="CDD" id="cd09917">
    <property type="entry name" value="F-box_SF"/>
    <property type="match status" value="1"/>
</dbReference>
<feature type="domain" description="F-box" evidence="2">
    <location>
        <begin position="58"/>
        <end position="87"/>
    </location>
</feature>